<evidence type="ECO:0000256" key="5">
    <source>
        <dbReference type="ARBA" id="ARBA00023157"/>
    </source>
</evidence>
<dbReference type="AlphaFoldDB" id="A0A212CFZ3"/>
<dbReference type="InterPro" id="IPR050488">
    <property type="entry name" value="Ig_Fc_receptor"/>
</dbReference>
<reference evidence="9 10" key="1">
    <citation type="journal article" date="2018" name="Mol. Genet. Genomics">
        <title>The red deer Cervus elaphus genome CerEla1.0: sequencing, annotating, genes, and chromosomes.</title>
        <authorList>
            <person name="Bana N.A."/>
            <person name="Nyiri A."/>
            <person name="Nagy J."/>
            <person name="Frank K."/>
            <person name="Nagy T."/>
            <person name="Steger V."/>
            <person name="Schiller M."/>
            <person name="Lakatos P."/>
            <person name="Sugar L."/>
            <person name="Horn P."/>
            <person name="Barta E."/>
            <person name="Orosz L."/>
        </authorList>
    </citation>
    <scope>NUCLEOTIDE SEQUENCE [LARGE SCALE GENOMIC DNA]</scope>
    <source>
        <strain evidence="9">Hungarian</strain>
    </source>
</reference>
<dbReference type="Proteomes" id="UP000242450">
    <property type="component" value="Chromosome 20"/>
</dbReference>
<sequence>MRDSCRHTTFAAERFQPALHTVPHCSWCFTSKRPLQRPGPPTSFTVSGTLPAHHFHVFHVPAVVTHSAPLAIPLHFHPPFTAQNTTLVERKKQTPCIGLSEVPLLLPWYLTLVQPDNGQTSHLQAAPISMQSDWLSIDMSYYAYEGDQVVVRCSGRDNNKIKRLMFYKDGAWLPAYYNTYIISNTRPSDSGSYYCKAKRRVFVFIDDTEETRSAWFTVQAVSRTSFDNQTLAAHRGSLSNPVLWTQLPEDRSETQLRYSFYKGGYTLRSDWDSPEFWISTIWKEDSGYYRCGAMTVSHSVSKQSQQSYIQVQSGTSLHSRPSPFVLCSHRNPCVWSVPGDPAPGGPGVEGETLVLVCSVAKGTGKTTFSCHREDTRESLGQKSQRSQRAELEIPVIWESQAGRYYGTADNAYGLIQSEAVNVTALTWDVVELRCEDKRASPAILCRFYHEDVALGNTSAPSGGGASFNRSVTARHCGSYACEADNGLGAQRGDGRGGTPRRR</sequence>
<evidence type="ECO:0000259" key="8">
    <source>
        <dbReference type="PROSITE" id="PS50835"/>
    </source>
</evidence>
<keyword evidence="3" id="KW-0732">Signal</keyword>
<dbReference type="FunFam" id="2.60.40.10:FF:000357">
    <property type="entry name" value="Fc receptor like 1"/>
    <property type="match status" value="1"/>
</dbReference>
<feature type="domain" description="Ig-like" evidence="8">
    <location>
        <begin position="127"/>
        <end position="217"/>
    </location>
</feature>
<evidence type="ECO:0000313" key="10">
    <source>
        <dbReference type="Proteomes" id="UP000242450"/>
    </source>
</evidence>
<evidence type="ECO:0000256" key="4">
    <source>
        <dbReference type="ARBA" id="ARBA00023136"/>
    </source>
</evidence>
<proteinExistence type="predicted"/>
<dbReference type="SMART" id="SM00409">
    <property type="entry name" value="IG"/>
    <property type="match status" value="3"/>
</dbReference>
<name>A0A212CFZ3_CEREH</name>
<comment type="subcellular location">
    <subcellularLocation>
        <location evidence="1">Cell membrane</location>
    </subcellularLocation>
</comment>
<keyword evidence="6" id="KW-0325">Glycoprotein</keyword>
<evidence type="ECO:0000256" key="1">
    <source>
        <dbReference type="ARBA" id="ARBA00004236"/>
    </source>
</evidence>
<dbReference type="GO" id="GO:0009897">
    <property type="term" value="C:external side of plasma membrane"/>
    <property type="evidence" value="ECO:0007669"/>
    <property type="project" value="TreeGrafter"/>
</dbReference>
<dbReference type="InterPro" id="IPR013783">
    <property type="entry name" value="Ig-like_fold"/>
</dbReference>
<dbReference type="OrthoDB" id="10012075at2759"/>
<evidence type="ECO:0000256" key="2">
    <source>
        <dbReference type="ARBA" id="ARBA00022475"/>
    </source>
</evidence>
<keyword evidence="2" id="KW-1003">Cell membrane</keyword>
<dbReference type="GO" id="GO:0007166">
    <property type="term" value="P:cell surface receptor signaling pathway"/>
    <property type="evidence" value="ECO:0007669"/>
    <property type="project" value="TreeGrafter"/>
</dbReference>
<dbReference type="PROSITE" id="PS50835">
    <property type="entry name" value="IG_LIKE"/>
    <property type="match status" value="1"/>
</dbReference>
<dbReference type="Pfam" id="PF13895">
    <property type="entry name" value="Ig_2"/>
    <property type="match status" value="1"/>
</dbReference>
<evidence type="ECO:0000256" key="3">
    <source>
        <dbReference type="ARBA" id="ARBA00022729"/>
    </source>
</evidence>
<keyword evidence="10" id="KW-1185">Reference proteome</keyword>
<dbReference type="Gene3D" id="2.60.40.10">
    <property type="entry name" value="Immunoglobulins"/>
    <property type="match status" value="3"/>
</dbReference>
<protein>
    <recommendedName>
        <fullName evidence="8">Ig-like domain-containing protein</fullName>
    </recommendedName>
</protein>
<dbReference type="InterPro" id="IPR007110">
    <property type="entry name" value="Ig-like_dom"/>
</dbReference>
<keyword evidence="5" id="KW-1015">Disulfide bond</keyword>
<keyword evidence="7" id="KW-0393">Immunoglobulin domain</keyword>
<dbReference type="InterPro" id="IPR003599">
    <property type="entry name" value="Ig_sub"/>
</dbReference>
<dbReference type="EMBL" id="MKHE01000020">
    <property type="protein sequence ID" value="OWK04870.1"/>
    <property type="molecule type" value="Genomic_DNA"/>
</dbReference>
<evidence type="ECO:0000256" key="7">
    <source>
        <dbReference type="ARBA" id="ARBA00023319"/>
    </source>
</evidence>
<organism evidence="9 10">
    <name type="scientific">Cervus elaphus hippelaphus</name>
    <name type="common">European red deer</name>
    <dbReference type="NCBI Taxonomy" id="46360"/>
    <lineage>
        <taxon>Eukaryota</taxon>
        <taxon>Metazoa</taxon>
        <taxon>Chordata</taxon>
        <taxon>Craniata</taxon>
        <taxon>Vertebrata</taxon>
        <taxon>Euteleostomi</taxon>
        <taxon>Mammalia</taxon>
        <taxon>Eutheria</taxon>
        <taxon>Laurasiatheria</taxon>
        <taxon>Artiodactyla</taxon>
        <taxon>Ruminantia</taxon>
        <taxon>Pecora</taxon>
        <taxon>Cervidae</taxon>
        <taxon>Cervinae</taxon>
        <taxon>Cervus</taxon>
    </lineage>
</organism>
<accession>A0A212CFZ3</accession>
<dbReference type="PANTHER" id="PTHR11481">
    <property type="entry name" value="IMMUNOGLOBULIN FC RECEPTOR"/>
    <property type="match status" value="1"/>
</dbReference>
<dbReference type="PANTHER" id="PTHR11481:SF69">
    <property type="entry name" value="FC RECEPTOR-LIKE S, SCAVENGER RECEPTOR"/>
    <property type="match status" value="1"/>
</dbReference>
<dbReference type="GO" id="GO:0006955">
    <property type="term" value="P:immune response"/>
    <property type="evidence" value="ECO:0007669"/>
    <property type="project" value="TreeGrafter"/>
</dbReference>
<dbReference type="InterPro" id="IPR036179">
    <property type="entry name" value="Ig-like_dom_sf"/>
</dbReference>
<evidence type="ECO:0000313" key="9">
    <source>
        <dbReference type="EMBL" id="OWK04870.1"/>
    </source>
</evidence>
<dbReference type="SUPFAM" id="SSF48726">
    <property type="entry name" value="Immunoglobulin"/>
    <property type="match status" value="4"/>
</dbReference>
<comment type="caution">
    <text evidence="9">The sequence shown here is derived from an EMBL/GenBank/DDBJ whole genome shotgun (WGS) entry which is preliminary data.</text>
</comment>
<gene>
    <name evidence="9" type="ORF">Celaphus_00001861</name>
</gene>
<dbReference type="GO" id="GO:0004888">
    <property type="term" value="F:transmembrane signaling receptor activity"/>
    <property type="evidence" value="ECO:0007669"/>
    <property type="project" value="TreeGrafter"/>
</dbReference>
<evidence type="ECO:0000256" key="6">
    <source>
        <dbReference type="ARBA" id="ARBA00023180"/>
    </source>
</evidence>
<keyword evidence="4" id="KW-0472">Membrane</keyword>